<evidence type="ECO:0000256" key="2">
    <source>
        <dbReference type="ARBA" id="ARBA00022654"/>
    </source>
</evidence>
<evidence type="ECO:0008006" key="11">
    <source>
        <dbReference type="Google" id="ProtNLM"/>
    </source>
</evidence>
<reference evidence="9 10" key="1">
    <citation type="journal article" date="2019" name="Environ. Microbiol.">
        <title>An active ?-lactamase is a part of an orchestrated cell wall stress resistance network of Bacillus subtilis and related rhizosphere species.</title>
        <authorList>
            <person name="Bucher T."/>
            <person name="Keren-Paz A."/>
            <person name="Hausser J."/>
            <person name="Olender T."/>
            <person name="Cytryn E."/>
            <person name="Kolodkin-Gal I."/>
        </authorList>
    </citation>
    <scope>NUCLEOTIDE SEQUENCE [LARGE SCALE GENOMIC DNA]</scope>
    <source>
        <strain evidence="9 10">I4</strain>
    </source>
</reference>
<keyword evidence="7 8" id="KW-0472">Membrane</keyword>
<keyword evidence="2" id="KW-0673">Quorum sensing</keyword>
<dbReference type="Pfam" id="PF04647">
    <property type="entry name" value="AgrB"/>
    <property type="match status" value="1"/>
</dbReference>
<evidence type="ECO:0000313" key="9">
    <source>
        <dbReference type="EMBL" id="TKH10534.1"/>
    </source>
</evidence>
<keyword evidence="5" id="KW-0378">Hydrolase</keyword>
<evidence type="ECO:0000256" key="7">
    <source>
        <dbReference type="ARBA" id="ARBA00023136"/>
    </source>
</evidence>
<dbReference type="SMART" id="SM00793">
    <property type="entry name" value="AgrB"/>
    <property type="match status" value="1"/>
</dbReference>
<sequence>MEGNMFKYFLPNYLATNISNLVVSENPQLVKSKDKIRYGLEWMISGMNQIILVSLLVWPLGILPETTMGLLSGALLRMFSGGAHFKGYYSCLILSTLQIIFLTLICVQYTEVLSFYKIPFILLLLISFLITVQKAPVLHKKKHLFTRKGTLKLKMKAVTTFILCMGLSVFLPQAMMYCVWSALIFQGLTLTDFWGKSVLILDAFIYKITLKGLH</sequence>
<dbReference type="EMBL" id="SZNT01000202">
    <property type="protein sequence ID" value="TKH10534.1"/>
    <property type="molecule type" value="Genomic_DNA"/>
</dbReference>
<evidence type="ECO:0000256" key="8">
    <source>
        <dbReference type="SAM" id="Phobius"/>
    </source>
</evidence>
<evidence type="ECO:0000256" key="6">
    <source>
        <dbReference type="ARBA" id="ARBA00022989"/>
    </source>
</evidence>
<dbReference type="GO" id="GO:0006508">
    <property type="term" value="P:proteolysis"/>
    <property type="evidence" value="ECO:0007669"/>
    <property type="project" value="UniProtKB-KW"/>
</dbReference>
<feature type="transmembrane region" description="Helical" evidence="8">
    <location>
        <begin position="158"/>
        <end position="185"/>
    </location>
</feature>
<proteinExistence type="predicted"/>
<keyword evidence="4 8" id="KW-0812">Transmembrane</keyword>
<protein>
    <recommendedName>
        <fullName evidence="11">Accessory gene regulator B</fullName>
    </recommendedName>
</protein>
<evidence type="ECO:0000256" key="1">
    <source>
        <dbReference type="ARBA" id="ARBA00022475"/>
    </source>
</evidence>
<keyword evidence="3" id="KW-0645">Protease</keyword>
<name>A0A9X8ZG43_9BACI</name>
<feature type="transmembrane region" description="Helical" evidence="8">
    <location>
        <begin position="50"/>
        <end position="76"/>
    </location>
</feature>
<accession>A0A9X8ZG43</accession>
<evidence type="ECO:0000256" key="4">
    <source>
        <dbReference type="ARBA" id="ARBA00022692"/>
    </source>
</evidence>
<dbReference type="GO" id="GO:0008233">
    <property type="term" value="F:peptidase activity"/>
    <property type="evidence" value="ECO:0007669"/>
    <property type="project" value="UniProtKB-KW"/>
</dbReference>
<feature type="transmembrane region" description="Helical" evidence="8">
    <location>
        <begin position="88"/>
        <end position="110"/>
    </location>
</feature>
<dbReference type="Proteomes" id="UP000309170">
    <property type="component" value="Unassembled WGS sequence"/>
</dbReference>
<comment type="caution">
    <text evidence="9">The sequence shown here is derived from an EMBL/GenBank/DDBJ whole genome shotgun (WGS) entry which is preliminary data.</text>
</comment>
<keyword evidence="1" id="KW-1003">Cell membrane</keyword>
<gene>
    <name evidence="9" type="ORF">FC678_14495</name>
</gene>
<keyword evidence="6 8" id="KW-1133">Transmembrane helix</keyword>
<evidence type="ECO:0000256" key="3">
    <source>
        <dbReference type="ARBA" id="ARBA00022670"/>
    </source>
</evidence>
<dbReference type="GO" id="GO:0016020">
    <property type="term" value="C:membrane"/>
    <property type="evidence" value="ECO:0007669"/>
    <property type="project" value="InterPro"/>
</dbReference>
<dbReference type="GO" id="GO:0009372">
    <property type="term" value="P:quorum sensing"/>
    <property type="evidence" value="ECO:0007669"/>
    <property type="project" value="UniProtKB-KW"/>
</dbReference>
<feature type="transmembrane region" description="Helical" evidence="8">
    <location>
        <begin position="116"/>
        <end position="137"/>
    </location>
</feature>
<dbReference type="RefSeq" id="WP_137023845.1">
    <property type="nucleotide sequence ID" value="NZ_SZNT01000202.1"/>
</dbReference>
<dbReference type="InterPro" id="IPR006741">
    <property type="entry name" value="AgrB"/>
</dbReference>
<organism evidence="9 10">
    <name type="scientific">Peribacillus simplex</name>
    <dbReference type="NCBI Taxonomy" id="1478"/>
    <lineage>
        <taxon>Bacteria</taxon>
        <taxon>Bacillati</taxon>
        <taxon>Bacillota</taxon>
        <taxon>Bacilli</taxon>
        <taxon>Bacillales</taxon>
        <taxon>Bacillaceae</taxon>
        <taxon>Peribacillus</taxon>
    </lineage>
</organism>
<evidence type="ECO:0000313" key="10">
    <source>
        <dbReference type="Proteomes" id="UP000309170"/>
    </source>
</evidence>
<dbReference type="AlphaFoldDB" id="A0A9X8ZG43"/>
<evidence type="ECO:0000256" key="5">
    <source>
        <dbReference type="ARBA" id="ARBA00022801"/>
    </source>
</evidence>